<name>A0AA96J721_9MICO</name>
<proteinExistence type="predicted"/>
<keyword evidence="3" id="KW-1185">Reference proteome</keyword>
<accession>A0AA96J721</accession>
<dbReference type="RefSeq" id="WP_313497132.1">
    <property type="nucleotide sequence ID" value="NZ_CP134879.1"/>
</dbReference>
<dbReference type="KEGG" id="dcp:RN607_11005"/>
<dbReference type="CDD" id="cd12954">
    <property type="entry name" value="MMP_TTHA0227_like_1"/>
    <property type="match status" value="1"/>
</dbReference>
<evidence type="ECO:0000313" key="3">
    <source>
        <dbReference type="Proteomes" id="UP001304125"/>
    </source>
</evidence>
<dbReference type="AlphaFoldDB" id="A0AA96J721"/>
<dbReference type="EMBL" id="CP134880">
    <property type="protein sequence ID" value="WNM26719.1"/>
    <property type="molecule type" value="Genomic_DNA"/>
</dbReference>
<dbReference type="Gene3D" id="3.30.2010.20">
    <property type="match status" value="1"/>
</dbReference>
<protein>
    <submittedName>
        <fullName evidence="1">Metallopeptidase family protein</fullName>
    </submittedName>
</protein>
<dbReference type="InterPro" id="IPR010428">
    <property type="entry name" value="Zincin_1"/>
</dbReference>
<dbReference type="Pfam" id="PF06262">
    <property type="entry name" value="Zincin_1"/>
    <property type="match status" value="1"/>
</dbReference>
<dbReference type="SUPFAM" id="SSF55486">
    <property type="entry name" value="Metalloproteases ('zincins'), catalytic domain"/>
    <property type="match status" value="1"/>
</dbReference>
<dbReference type="Proteomes" id="UP001303408">
    <property type="component" value="Chromosome"/>
</dbReference>
<sequence length="132" mass="14765">MARRDRHGRGLRAPLMPASLPGHRTRGELFDSLVIDAAERLEPRWGSRWGRLEFGTEDVPPSDPSPWEHGVPLGRLFPADLGQPSRVVVYRRPCEERAEGTDLAPLVRDVVAEQLAHLLNCAPEDVDPDFGR</sequence>
<dbReference type="EMBL" id="CP134879">
    <property type="protein sequence ID" value="WNM23880.1"/>
    <property type="molecule type" value="Genomic_DNA"/>
</dbReference>
<evidence type="ECO:0000313" key="2">
    <source>
        <dbReference type="EMBL" id="WNM26719.1"/>
    </source>
</evidence>
<evidence type="ECO:0000313" key="1">
    <source>
        <dbReference type="EMBL" id="WNM23880.1"/>
    </source>
</evidence>
<dbReference type="InterPro" id="IPR038555">
    <property type="entry name" value="Zincin_1_sf"/>
</dbReference>
<organism evidence="1 3">
    <name type="scientific">Demequina capsici</name>
    <dbReference type="NCBI Taxonomy" id="3075620"/>
    <lineage>
        <taxon>Bacteria</taxon>
        <taxon>Bacillati</taxon>
        <taxon>Actinomycetota</taxon>
        <taxon>Actinomycetes</taxon>
        <taxon>Micrococcales</taxon>
        <taxon>Demequinaceae</taxon>
        <taxon>Demequina</taxon>
    </lineage>
</organism>
<reference evidence="1 3" key="1">
    <citation type="submission" date="2023-09" db="EMBL/GenBank/DDBJ databases">
        <title>Demequina sp. a novel bacteria isolated from Capsicum annuum.</title>
        <authorList>
            <person name="Humaira Z."/>
            <person name="Lee J."/>
            <person name="Cho D."/>
        </authorList>
    </citation>
    <scope>NUCLEOTIDE SEQUENCE [LARGE SCALE GENOMIC DNA]</scope>
    <source>
        <strain evidence="1 3">OYTSA14</strain>
        <strain evidence="2">PMTSA13</strain>
    </source>
</reference>
<dbReference type="Proteomes" id="UP001304125">
    <property type="component" value="Chromosome"/>
</dbReference>
<gene>
    <name evidence="1" type="ORF">RN606_11005</name>
    <name evidence="2" type="ORF">RN607_11005</name>
</gene>
<accession>A0AA96FBI0</accession>